<proteinExistence type="predicted"/>
<name>A0A060SST7_PYCCI</name>
<dbReference type="SUPFAM" id="SSF57850">
    <property type="entry name" value="RING/U-box"/>
    <property type="match status" value="1"/>
</dbReference>
<gene>
    <name evidence="2" type="ORF">BN946_scf184871.g4</name>
</gene>
<feature type="region of interest" description="Disordered" evidence="1">
    <location>
        <begin position="380"/>
        <end position="408"/>
    </location>
</feature>
<accession>A0A060SST7</accession>
<dbReference type="InterPro" id="IPR018247">
    <property type="entry name" value="EF_Hand_1_Ca_BS"/>
</dbReference>
<protein>
    <submittedName>
        <fullName evidence="2">Uncharacterized protein</fullName>
    </submittedName>
</protein>
<dbReference type="STRING" id="5643.A0A060SST7"/>
<dbReference type="EMBL" id="CCBP010000275">
    <property type="protein sequence ID" value="CDO75523.1"/>
    <property type="molecule type" value="Genomic_DNA"/>
</dbReference>
<dbReference type="HOGENOM" id="CLU_004050_1_0_1"/>
<dbReference type="Proteomes" id="UP000029665">
    <property type="component" value="Unassembled WGS sequence"/>
</dbReference>
<evidence type="ECO:0000313" key="2">
    <source>
        <dbReference type="EMBL" id="CDO75523.1"/>
    </source>
</evidence>
<feature type="compositionally biased region" description="Basic and acidic residues" evidence="1">
    <location>
        <begin position="389"/>
        <end position="408"/>
    </location>
</feature>
<organism evidence="2 3">
    <name type="scientific">Pycnoporus cinnabarinus</name>
    <name type="common">Cinnabar-red polypore</name>
    <name type="synonym">Trametes cinnabarina</name>
    <dbReference type="NCBI Taxonomy" id="5643"/>
    <lineage>
        <taxon>Eukaryota</taxon>
        <taxon>Fungi</taxon>
        <taxon>Dikarya</taxon>
        <taxon>Basidiomycota</taxon>
        <taxon>Agaricomycotina</taxon>
        <taxon>Agaricomycetes</taxon>
        <taxon>Polyporales</taxon>
        <taxon>Polyporaceae</taxon>
        <taxon>Trametes</taxon>
    </lineage>
</organism>
<dbReference type="PROSITE" id="PS00018">
    <property type="entry name" value="EF_HAND_1"/>
    <property type="match status" value="1"/>
</dbReference>
<keyword evidence="3" id="KW-1185">Reference proteome</keyword>
<comment type="caution">
    <text evidence="2">The sequence shown here is derived from an EMBL/GenBank/DDBJ whole genome shotgun (WGS) entry which is preliminary data.</text>
</comment>
<dbReference type="OMA" id="YGARLMC"/>
<sequence length="1284" mass="145349">MPSFPSKHKATSSPGTETPTAAADAVQDMPTPSVNMPIPDLSGPHASYDQYEGNDVPSIPPVISLSKGSPSDEEDGDVAEHLDGAFNALGGAQKGFQSYNSSRSLGIVNKSGRFRSALAWEGCHIYNASLQGDLLGAIKTDVSNIQSSTLASPLKTAYESDAMKAIRTGVNALVDNLPGLLKALDEVAKLHPFIGVAVGAFRIVVELDLKRRDNDKKIASLFLQMKDMMEALLQLRSIKDQESIGPDGTTIKARMQELVKQTADDIRACGNACDTYAKKRLIVKVIKGSVWDGTLKGYIDLFAKRRKDFTFALAIHTGAAVDDANRKLDELDTKISAMLEFFALAVNPEQRELAALVQKKGGPDAVLSNKATLAELMKFKPTPTATSAKRKERDPPEHKMQLQPKTKADTETVDILELELAETPEVAITKNLEVFERKFEMQQRELAAELHRAMHHEGDRVIEAVTSGPHDRIIDPDIHDIWKEMRWPGHVKARHFVYALREYYRQRFESKKRHPGGLLTIDINNDDEWALEWININNLQAISEAFDDDASGFITIAEVNQFTSARPQGWSLLHWLAYWAIGWRMTATHYRDEITNMFAKMFSMRPSILGANVHAVQKYFETVYQRVCTLTSSFVGEYQSEALKDRFQTYVDAEEQRLREGLDTVHYDIDAMDTLTLITGPGRIEKSLFPLLYLLLKRDFELFRLAQRRILHKEELLDSADTIVWVFDAVDYRHGDLEALFKQQKLDRAQQFKVHASELVTYRNFDYWHDGTQFWSLKNLRDLEFTEIEYAEEDEDQLIDANELLNYPFPAGNIYKAPDDVLTAEDAQAGEIVKPILGRWHGFIGAERWPVAPMLSFCFHASADHITFEANSVAAAGIDYNITGGYQVEHDGSVKYTFVRKNALARIRTTYFTGALDQEGERLFGNWGYSEDDKPYPFQFFKRVTPEALVARPSPSEFEANKARALWKYALTAVRNEVRARTLSWTNIQERRKIKEEYLELLEREEDDQLTAADLDRFAFLDSTCTFEDVRYFYTLSDYHLRRIPRHSALCDVCREYIYGARLMCRTCGTRWTLDFCDKPECREAVVTNEIRDDITEPHQPTHDFVKVRRVINQYRDIGKILRAADAGLEHARELLDRVVSAQKPDAVHEDPPADRNKIIARPREEAANAADSDSHEHDEAVIPTCVSCASTISYPCWFCIDCPVDSNVFICQTCDEEKGGIKVNAHSSDHSLVRCTAPPDDEEEEEDNTEERLSAVEDKLATLAAQMDRIEKLLESLAVSRSS</sequence>
<evidence type="ECO:0000256" key="1">
    <source>
        <dbReference type="SAM" id="MobiDB-lite"/>
    </source>
</evidence>
<feature type="compositionally biased region" description="Acidic residues" evidence="1">
    <location>
        <begin position="1240"/>
        <end position="1250"/>
    </location>
</feature>
<feature type="region of interest" description="Disordered" evidence="1">
    <location>
        <begin position="1232"/>
        <end position="1253"/>
    </location>
</feature>
<evidence type="ECO:0000313" key="3">
    <source>
        <dbReference type="Proteomes" id="UP000029665"/>
    </source>
</evidence>
<feature type="region of interest" description="Disordered" evidence="1">
    <location>
        <begin position="1"/>
        <end position="57"/>
    </location>
</feature>
<dbReference type="OrthoDB" id="2122982at2759"/>
<reference evidence="2" key="1">
    <citation type="submission" date="2014-01" db="EMBL/GenBank/DDBJ databases">
        <title>The genome of the white-rot fungus Pycnoporus cinnabarinus: a basidiomycete model with a versatile arsenal for lignocellulosic biomass breakdown.</title>
        <authorList>
            <person name="Levasseur A."/>
            <person name="Lomascolo A."/>
            <person name="Ruiz-Duenas F.J."/>
            <person name="Uzan E."/>
            <person name="Piumi F."/>
            <person name="Kues U."/>
            <person name="Ram A.F.J."/>
            <person name="Murat C."/>
            <person name="Haon M."/>
            <person name="Benoit I."/>
            <person name="Arfi Y."/>
            <person name="Chevret D."/>
            <person name="Drula E."/>
            <person name="Kwon M.J."/>
            <person name="Gouret P."/>
            <person name="Lesage-Meessen L."/>
            <person name="Lombard V."/>
            <person name="Mariette J."/>
            <person name="Noirot C."/>
            <person name="Park J."/>
            <person name="Patyshakuliyeva A."/>
            <person name="Wieneger R.A.B."/>
            <person name="Wosten H.A.B."/>
            <person name="Martin F."/>
            <person name="Coutinho P.M."/>
            <person name="de Vries R."/>
            <person name="Martinez A.T."/>
            <person name="Klopp C."/>
            <person name="Pontarotti P."/>
            <person name="Henrissat B."/>
            <person name="Record E."/>
        </authorList>
    </citation>
    <scope>NUCLEOTIDE SEQUENCE [LARGE SCALE GENOMIC DNA]</scope>
    <source>
        <strain evidence="2">BRFM137</strain>
    </source>
</reference>
<feature type="compositionally biased region" description="Basic residues" evidence="1">
    <location>
        <begin position="1"/>
        <end position="10"/>
    </location>
</feature>